<evidence type="ECO:0000256" key="1">
    <source>
        <dbReference type="ARBA" id="ARBA00004236"/>
    </source>
</evidence>
<name>A0A455TZX4_9GAMM</name>
<keyword evidence="3 7" id="KW-0812">Transmembrane</keyword>
<protein>
    <recommendedName>
        <fullName evidence="8">Chemotaxis methyl-accepting receptor Tar-related ligand-binding domain-containing protein</fullName>
    </recommendedName>
</protein>
<evidence type="ECO:0000256" key="4">
    <source>
        <dbReference type="ARBA" id="ARBA00022989"/>
    </source>
</evidence>
<evidence type="ECO:0000313" key="9">
    <source>
        <dbReference type="EMBL" id="BBI58895.1"/>
    </source>
</evidence>
<evidence type="ECO:0000256" key="5">
    <source>
        <dbReference type="ARBA" id="ARBA00023136"/>
    </source>
</evidence>
<dbReference type="AlphaFoldDB" id="A0A455TZX4"/>
<proteinExistence type="predicted"/>
<organism evidence="9 10">
    <name type="scientific">Vreelandella sulfidaeris</name>
    <dbReference type="NCBI Taxonomy" id="115553"/>
    <lineage>
        <taxon>Bacteria</taxon>
        <taxon>Pseudomonadati</taxon>
        <taxon>Pseudomonadota</taxon>
        <taxon>Gammaproteobacteria</taxon>
        <taxon>Oceanospirillales</taxon>
        <taxon>Halomonadaceae</taxon>
        <taxon>Vreelandella</taxon>
    </lineage>
</organism>
<dbReference type="EMBL" id="AP019514">
    <property type="protein sequence ID" value="BBI58895.1"/>
    <property type="molecule type" value="Genomic_DNA"/>
</dbReference>
<reference evidence="9 10" key="1">
    <citation type="journal article" date="2019" name="Microbiol. Resour. Announc.">
        <title>Complete Genome Sequence of Halomonas sulfidaeris Strain Esulfide1 Isolated from a Metal Sulfide Rock at a Depth of 2,200 Meters, Obtained Using Nanopore Sequencing.</title>
        <authorList>
            <person name="Saito M."/>
            <person name="Nishigata A."/>
            <person name="Galipon J."/>
            <person name="Arakawa K."/>
        </authorList>
    </citation>
    <scope>NUCLEOTIDE SEQUENCE [LARGE SCALE GENOMIC DNA]</scope>
    <source>
        <strain evidence="9 10">ATCC BAA-803</strain>
    </source>
</reference>
<evidence type="ECO:0000256" key="2">
    <source>
        <dbReference type="ARBA" id="ARBA00022475"/>
    </source>
</evidence>
<sequence>MDASVTPIIEDEQVVGYTSVRVQAARDAIERAERAYADIREGRNKRLYLDNGRLRQKGVFNRLARVRFDTIRAKLTGMIVVAGLLLIVSGGLGLYGLNASGERLGQLNNDGLRDVIRLQQIDQTIAQTRQTMIEPERMDLINTRFEMGESIEASTAEVAAVWQEYYSRDVNKTELATEFNQQLQTFFTKWHGASGECASGGRDLPSFHRPGCGHRCDEQRWPRLVRHGQPDDCPETTSS</sequence>
<keyword evidence="4 7" id="KW-1133">Transmembrane helix</keyword>
<evidence type="ECO:0000313" key="10">
    <source>
        <dbReference type="Proteomes" id="UP000320231"/>
    </source>
</evidence>
<dbReference type="InterPro" id="IPR003122">
    <property type="entry name" value="Tar_rcpt_lig-bd"/>
</dbReference>
<dbReference type="Pfam" id="PF02203">
    <property type="entry name" value="TarH"/>
    <property type="match status" value="1"/>
</dbReference>
<keyword evidence="2" id="KW-1003">Cell membrane</keyword>
<dbReference type="GO" id="GO:0005886">
    <property type="term" value="C:plasma membrane"/>
    <property type="evidence" value="ECO:0007669"/>
    <property type="project" value="UniProtKB-SubCell"/>
</dbReference>
<gene>
    <name evidence="9" type="ORF">HSBAA_02010</name>
</gene>
<dbReference type="GO" id="GO:0007165">
    <property type="term" value="P:signal transduction"/>
    <property type="evidence" value="ECO:0007669"/>
    <property type="project" value="UniProtKB-KW"/>
</dbReference>
<keyword evidence="6" id="KW-0807">Transducer</keyword>
<feature type="transmembrane region" description="Helical" evidence="7">
    <location>
        <begin position="75"/>
        <end position="97"/>
    </location>
</feature>
<evidence type="ECO:0000259" key="8">
    <source>
        <dbReference type="Pfam" id="PF02203"/>
    </source>
</evidence>
<evidence type="ECO:0000256" key="6">
    <source>
        <dbReference type="ARBA" id="ARBA00023224"/>
    </source>
</evidence>
<evidence type="ECO:0000256" key="7">
    <source>
        <dbReference type="SAM" id="Phobius"/>
    </source>
</evidence>
<dbReference type="KEGG" id="hsr:HSBAA_02010"/>
<evidence type="ECO:0000256" key="3">
    <source>
        <dbReference type="ARBA" id="ARBA00022692"/>
    </source>
</evidence>
<accession>A0A455TZX4</accession>
<dbReference type="Proteomes" id="UP000320231">
    <property type="component" value="Chromosome"/>
</dbReference>
<keyword evidence="5 7" id="KW-0472">Membrane</keyword>
<dbReference type="GO" id="GO:0006935">
    <property type="term" value="P:chemotaxis"/>
    <property type="evidence" value="ECO:0007669"/>
    <property type="project" value="InterPro"/>
</dbReference>
<feature type="domain" description="Chemotaxis methyl-accepting receptor Tar-related ligand-binding" evidence="8">
    <location>
        <begin position="70"/>
        <end position="187"/>
    </location>
</feature>
<comment type="subcellular location">
    <subcellularLocation>
        <location evidence="1">Cell membrane</location>
    </subcellularLocation>
</comment>